<dbReference type="EMBL" id="JAQJAN010000004">
    <property type="protein sequence ID" value="KAJ5732572.1"/>
    <property type="molecule type" value="Genomic_DNA"/>
</dbReference>
<sequence>MSSVAKEKKRAADREAQRFNRARNKAYITQLEQTTQDLTGPNPPEKPRCIAQDRNLGPECSQRISPVFRFKSPSVTFQVQQQHATFFGNDLTCSDRERNYLAVLGSAMTLIQDCFIALSGSMMLIPKLHDDNFCIRAVIDGWKVTMDRFGADVIWELIQAIDEGLYYRADPVTRIALLQIIRSLCWPELRDQWIVEGTEFANELCAASFSTRIRFQWPFEVRDVFHKHVLTDTLVFSSEFENRYHELASWQLDTEVA</sequence>
<evidence type="ECO:0000313" key="2">
    <source>
        <dbReference type="EMBL" id="KAJ5732572.1"/>
    </source>
</evidence>
<name>A0AAD6HQU2_9EURO</name>
<dbReference type="AlphaFoldDB" id="A0AAD6HQU2"/>
<dbReference type="CDD" id="cd14688">
    <property type="entry name" value="bZIP_YAP"/>
    <property type="match status" value="1"/>
</dbReference>
<comment type="caution">
    <text evidence="2">The sequence shown here is derived from an EMBL/GenBank/DDBJ whole genome shotgun (WGS) entry which is preliminary data.</text>
</comment>
<dbReference type="Proteomes" id="UP001215712">
    <property type="component" value="Unassembled WGS sequence"/>
</dbReference>
<organism evidence="2 3">
    <name type="scientific">Penicillium malachiteum</name>
    <dbReference type="NCBI Taxonomy" id="1324776"/>
    <lineage>
        <taxon>Eukaryota</taxon>
        <taxon>Fungi</taxon>
        <taxon>Dikarya</taxon>
        <taxon>Ascomycota</taxon>
        <taxon>Pezizomycotina</taxon>
        <taxon>Eurotiomycetes</taxon>
        <taxon>Eurotiomycetidae</taxon>
        <taxon>Eurotiales</taxon>
        <taxon>Aspergillaceae</taxon>
        <taxon>Penicillium</taxon>
    </lineage>
</organism>
<keyword evidence="3" id="KW-1185">Reference proteome</keyword>
<dbReference type="PANTHER" id="PTHR37012:SF7">
    <property type="entry name" value="B-ZIP TRANSCRIPTION FACTOR (EUROFUNG)-RELATED"/>
    <property type="match status" value="1"/>
</dbReference>
<proteinExistence type="predicted"/>
<gene>
    <name evidence="2" type="ORF">N7493_004053</name>
</gene>
<evidence type="ECO:0008006" key="4">
    <source>
        <dbReference type="Google" id="ProtNLM"/>
    </source>
</evidence>
<feature type="region of interest" description="Disordered" evidence="1">
    <location>
        <begin position="1"/>
        <end position="24"/>
    </location>
</feature>
<dbReference type="PANTHER" id="PTHR37012">
    <property type="entry name" value="B-ZIP TRANSCRIPTION FACTOR (EUROFUNG)-RELATED"/>
    <property type="match status" value="1"/>
</dbReference>
<reference evidence="2" key="2">
    <citation type="submission" date="2023-01" db="EMBL/GenBank/DDBJ databases">
        <authorList>
            <person name="Petersen C."/>
        </authorList>
    </citation>
    <scope>NUCLEOTIDE SEQUENCE</scope>
    <source>
        <strain evidence="2">IBT 17514</strain>
    </source>
</reference>
<protein>
    <recommendedName>
        <fullName evidence="4">BZIP domain-containing protein</fullName>
    </recommendedName>
</protein>
<reference evidence="2" key="1">
    <citation type="journal article" date="2023" name="IMA Fungus">
        <title>Comparative genomic study of the Penicillium genus elucidates a diverse pangenome and 15 lateral gene transfer events.</title>
        <authorList>
            <person name="Petersen C."/>
            <person name="Sorensen T."/>
            <person name="Nielsen M.R."/>
            <person name="Sondergaard T.E."/>
            <person name="Sorensen J.L."/>
            <person name="Fitzpatrick D.A."/>
            <person name="Frisvad J.C."/>
            <person name="Nielsen K.L."/>
        </authorList>
    </citation>
    <scope>NUCLEOTIDE SEQUENCE</scope>
    <source>
        <strain evidence="2">IBT 17514</strain>
    </source>
</reference>
<accession>A0AAD6HQU2</accession>
<evidence type="ECO:0000256" key="1">
    <source>
        <dbReference type="SAM" id="MobiDB-lite"/>
    </source>
</evidence>
<evidence type="ECO:0000313" key="3">
    <source>
        <dbReference type="Proteomes" id="UP001215712"/>
    </source>
</evidence>